<comment type="cofactor">
    <cofactor evidence="2">
        <name>Ca(2+)</name>
        <dbReference type="ChEBI" id="CHEBI:29108"/>
    </cofactor>
</comment>
<dbReference type="EMBL" id="JACMRX010000006">
    <property type="protein sequence ID" value="KAF7988073.1"/>
    <property type="molecule type" value="Genomic_DNA"/>
</dbReference>
<keyword evidence="2" id="KW-0449">Lipoprotein</keyword>
<evidence type="ECO:0000313" key="3">
    <source>
        <dbReference type="EMBL" id="KAF7988073.1"/>
    </source>
</evidence>
<proteinExistence type="inferred from homology"/>
<dbReference type="Pfam" id="PF03803">
    <property type="entry name" value="Scramblase"/>
    <property type="match status" value="1"/>
</dbReference>
<evidence type="ECO:0000256" key="2">
    <source>
        <dbReference type="RuleBase" id="RU363116"/>
    </source>
</evidence>
<comment type="function">
    <text evidence="2">May mediate accelerated ATP-independent bidirectional transbilayer migration of phospholipids upon binding calcium ions that results in a loss of phospholipid asymmetry in the plasma membrane.</text>
</comment>
<keyword evidence="2" id="KW-0564">Palmitate</keyword>
<evidence type="ECO:0000313" key="4">
    <source>
        <dbReference type="Proteomes" id="UP000639338"/>
    </source>
</evidence>
<keyword evidence="4" id="KW-1185">Reference proteome</keyword>
<dbReference type="InterPro" id="IPR005552">
    <property type="entry name" value="Scramblase"/>
</dbReference>
<sequence>MEHLVLCKELHLSFEKKGHFKKNCIIRNENQEVVYSTSESNVDIQVKNIKLLKLEIVDPHILTTVHDKNAKEVFQFIRTRDSNEIYSFCDHKKIGYMTKKMLSSKYTVYDCQSNKLLKIKSPSWSGKYADTYQVFKLNKVKVGEIYRKSASSCYSTIHFFGDIDVTWKALILSATIFLIYYRFEEIKPDELRIQIIERMMRYRLYVCDTNQWDLFYQIYKYILEEEEKYNYLAEIDMHTACEYFIEKGGRYNIIDELLDAKNNNDEIQKSQFKFSIDWPIIMGKIMLNAKDNSDYDDLPIF</sequence>
<dbReference type="AlphaFoldDB" id="A0A834XKR9"/>
<name>A0A834XKR9_APHGI</name>
<comment type="caution">
    <text evidence="3">The sequence shown here is derived from an EMBL/GenBank/DDBJ whole genome shotgun (WGS) entry which is preliminary data.</text>
</comment>
<evidence type="ECO:0000256" key="1">
    <source>
        <dbReference type="ARBA" id="ARBA00005350"/>
    </source>
</evidence>
<dbReference type="Proteomes" id="UP000639338">
    <property type="component" value="Unassembled WGS sequence"/>
</dbReference>
<keyword evidence="2" id="KW-0106">Calcium</keyword>
<reference evidence="3 4" key="1">
    <citation type="submission" date="2020-08" db="EMBL/GenBank/DDBJ databases">
        <title>Aphidius gifuensis genome sequencing and assembly.</title>
        <authorList>
            <person name="Du Z."/>
        </authorList>
    </citation>
    <scope>NUCLEOTIDE SEQUENCE [LARGE SCALE GENOMIC DNA]</scope>
    <source>
        <strain evidence="3">YNYX2018</strain>
        <tissue evidence="3">Adults</tissue>
    </source>
</reference>
<accession>A0A834XKR9</accession>
<dbReference type="GO" id="GO:0017128">
    <property type="term" value="F:phospholipid scramblase activity"/>
    <property type="evidence" value="ECO:0007669"/>
    <property type="project" value="InterPro"/>
</dbReference>
<comment type="similarity">
    <text evidence="1 2">Belongs to the phospholipid scramblase family.</text>
</comment>
<organism evidence="3 4">
    <name type="scientific">Aphidius gifuensis</name>
    <name type="common">Parasitoid wasp</name>
    <dbReference type="NCBI Taxonomy" id="684658"/>
    <lineage>
        <taxon>Eukaryota</taxon>
        <taxon>Metazoa</taxon>
        <taxon>Ecdysozoa</taxon>
        <taxon>Arthropoda</taxon>
        <taxon>Hexapoda</taxon>
        <taxon>Insecta</taxon>
        <taxon>Pterygota</taxon>
        <taxon>Neoptera</taxon>
        <taxon>Endopterygota</taxon>
        <taxon>Hymenoptera</taxon>
        <taxon>Apocrita</taxon>
        <taxon>Ichneumonoidea</taxon>
        <taxon>Braconidae</taxon>
        <taxon>Aphidiinae</taxon>
        <taxon>Aphidius</taxon>
    </lineage>
</organism>
<gene>
    <name evidence="3" type="ORF">HCN44_007567</name>
</gene>
<protein>
    <recommendedName>
        <fullName evidence="2">Phospholipid scramblase</fullName>
    </recommendedName>
</protein>